<keyword evidence="3" id="KW-1185">Reference proteome</keyword>
<comment type="caution">
    <text evidence="2">The sequence shown here is derived from an EMBL/GenBank/DDBJ whole genome shotgun (WGS) entry which is preliminary data.</text>
</comment>
<dbReference type="Proteomes" id="UP000516437">
    <property type="component" value="Chromosome 7"/>
</dbReference>
<evidence type="ECO:0000256" key="1">
    <source>
        <dbReference type="SAM" id="MobiDB-lite"/>
    </source>
</evidence>
<dbReference type="EMBL" id="RXIC02000025">
    <property type="protein sequence ID" value="KAB1207142.1"/>
    <property type="molecule type" value="Genomic_DNA"/>
</dbReference>
<evidence type="ECO:0000313" key="2">
    <source>
        <dbReference type="EMBL" id="KAB1207142.1"/>
    </source>
</evidence>
<feature type="region of interest" description="Disordered" evidence="1">
    <location>
        <begin position="1"/>
        <end position="31"/>
    </location>
</feature>
<gene>
    <name evidence="2" type="ORF">CJ030_MR7G011463</name>
</gene>
<dbReference type="AlphaFoldDB" id="A0A6A1V349"/>
<proteinExistence type="predicted"/>
<sequence length="85" mass="9939">MVDEEEEEEEEDEDEEQERDATRNNSKSCLNSRLMGKRKHLGEKGNIKSHGSFRTWVCLLWGAVLLDGYADCFGYNHDELYCQSY</sequence>
<reference evidence="2 3" key="1">
    <citation type="journal article" date="2019" name="Plant Biotechnol. J.">
        <title>The red bayberry genome and genetic basis of sex determination.</title>
        <authorList>
            <person name="Jia H.M."/>
            <person name="Jia H.J."/>
            <person name="Cai Q.L."/>
            <person name="Wang Y."/>
            <person name="Zhao H.B."/>
            <person name="Yang W.F."/>
            <person name="Wang G.Y."/>
            <person name="Li Y.H."/>
            <person name="Zhan D.L."/>
            <person name="Shen Y.T."/>
            <person name="Niu Q.F."/>
            <person name="Chang L."/>
            <person name="Qiu J."/>
            <person name="Zhao L."/>
            <person name="Xie H.B."/>
            <person name="Fu W.Y."/>
            <person name="Jin J."/>
            <person name="Li X.W."/>
            <person name="Jiao Y."/>
            <person name="Zhou C.C."/>
            <person name="Tu T."/>
            <person name="Chai C.Y."/>
            <person name="Gao J.L."/>
            <person name="Fan L.J."/>
            <person name="van de Weg E."/>
            <person name="Wang J.Y."/>
            <person name="Gao Z.S."/>
        </authorList>
    </citation>
    <scope>NUCLEOTIDE SEQUENCE [LARGE SCALE GENOMIC DNA]</scope>
    <source>
        <tissue evidence="2">Leaves</tissue>
    </source>
</reference>
<protein>
    <submittedName>
        <fullName evidence="2">Uncharacterized protein</fullName>
    </submittedName>
</protein>
<feature type="compositionally biased region" description="Acidic residues" evidence="1">
    <location>
        <begin position="1"/>
        <end position="18"/>
    </location>
</feature>
<name>A0A6A1V349_9ROSI</name>
<evidence type="ECO:0000313" key="3">
    <source>
        <dbReference type="Proteomes" id="UP000516437"/>
    </source>
</evidence>
<organism evidence="2 3">
    <name type="scientific">Morella rubra</name>
    <name type="common">Chinese bayberry</name>
    <dbReference type="NCBI Taxonomy" id="262757"/>
    <lineage>
        <taxon>Eukaryota</taxon>
        <taxon>Viridiplantae</taxon>
        <taxon>Streptophyta</taxon>
        <taxon>Embryophyta</taxon>
        <taxon>Tracheophyta</taxon>
        <taxon>Spermatophyta</taxon>
        <taxon>Magnoliopsida</taxon>
        <taxon>eudicotyledons</taxon>
        <taxon>Gunneridae</taxon>
        <taxon>Pentapetalae</taxon>
        <taxon>rosids</taxon>
        <taxon>fabids</taxon>
        <taxon>Fagales</taxon>
        <taxon>Myricaceae</taxon>
        <taxon>Morella</taxon>
    </lineage>
</organism>
<accession>A0A6A1V349</accession>